<reference evidence="3" key="1">
    <citation type="submission" date="2025-08" db="UniProtKB">
        <authorList>
            <consortium name="Ensembl"/>
        </authorList>
    </citation>
    <scope>IDENTIFICATION</scope>
</reference>
<evidence type="ECO:0000313" key="3">
    <source>
        <dbReference type="Ensembl" id="ENSSTUP00000074779.1"/>
    </source>
</evidence>
<sequence>MCLSIPVLSPLHRPYKRFTPRGRCHSNLVVPARTTHVEFQVSGSLWNCRSAANKAEFISAYATLQSLDFLALTETWITTDNTATPTALSSSGHVFSHTPRASSQRGGGTGILISPKWTFSLSPLTHLSISSFEFHAVTVTSPFKLNILIIYRPPGSLGEFINELDALISSFPEDGSPLTVLGDFNLPTSTFDSFLSASFFPLLSSFDLTLSPSPPTHKAGNTLDLIFTRCCSSTNLIATPLQVSDHYLVSFSLSLSSKTSHSAPTRMVLRRPNLRSLSPATLSSSILSSLPSAQTFSNLSPDFASSTLLSSLSASFDFLCPLSSRPARSSPPAPWLDDSLRAHRTGLRAAERKWRKTRLPADLASFHSLLSTFSSSVSAAKATFYHSKFQASASNPRKLFATFSSLLNPPPPPPPPPPPSSLTADDFVNHFEKKVDDIRSSFAKSSDTAGPAHTALPCALTSFSPLSPDEISRLVTAGRPTTCPLDPIPSSLLQTISGDLLPYLTSLINSSLTAGYVPSVFKRARVAPLRKKPTLDPSDVNNYRPVSLLSFLSKTLERAVLGQLSCYLSQNDLLDPNQSGFKTGHSTETTLLCVTEALRTAKANSLSSALILLDLSAAFDTVNHQILLSTLSELGISGAAHAWIASYLTGRSYQVAWREAVSAPRALTTGVPQGSVLGPLLFSLYTKSLGSVISSHGLSYHCYADDTQLIFSFPPSDNQVANRISACLADISVWMTDHHLKLNLGKTELLFLPGKDCPFHDLAITVDNSLVSSSQSAKNLGVILDNTLSFSSNIKAVTRSCRFMLEQHSQSTTLPHTGSGAGPNPGTCHLPSGLLQLAVGWAPCLCHQTPTTHPERRSPSGVQPSQVLSRHPAP</sequence>
<evidence type="ECO:0000313" key="4">
    <source>
        <dbReference type="Proteomes" id="UP000472277"/>
    </source>
</evidence>
<dbReference type="Pfam" id="PF03372">
    <property type="entry name" value="Exo_endo_phos"/>
    <property type="match status" value="1"/>
</dbReference>
<organism evidence="3 4">
    <name type="scientific">Salmo trutta</name>
    <name type="common">Brown trout</name>
    <dbReference type="NCBI Taxonomy" id="8032"/>
    <lineage>
        <taxon>Eukaryota</taxon>
        <taxon>Metazoa</taxon>
        <taxon>Chordata</taxon>
        <taxon>Craniata</taxon>
        <taxon>Vertebrata</taxon>
        <taxon>Euteleostomi</taxon>
        <taxon>Actinopterygii</taxon>
        <taxon>Neopterygii</taxon>
        <taxon>Teleostei</taxon>
        <taxon>Protacanthopterygii</taxon>
        <taxon>Salmoniformes</taxon>
        <taxon>Salmonidae</taxon>
        <taxon>Salmoninae</taxon>
        <taxon>Salmo</taxon>
    </lineage>
</organism>
<dbReference type="SUPFAM" id="SSF56672">
    <property type="entry name" value="DNA/RNA polymerases"/>
    <property type="match status" value="1"/>
</dbReference>
<evidence type="ECO:0000256" key="1">
    <source>
        <dbReference type="SAM" id="MobiDB-lite"/>
    </source>
</evidence>
<dbReference type="Ensembl" id="ENSSTUT00000079485.1">
    <property type="protein sequence ID" value="ENSSTUP00000074779.1"/>
    <property type="gene ID" value="ENSSTUG00000032832.1"/>
</dbReference>
<feature type="domain" description="Reverse transcriptase" evidence="2">
    <location>
        <begin position="510"/>
        <end position="764"/>
    </location>
</feature>
<dbReference type="Gene3D" id="3.60.10.10">
    <property type="entry name" value="Endonuclease/exonuclease/phosphatase"/>
    <property type="match status" value="1"/>
</dbReference>
<reference evidence="3" key="2">
    <citation type="submission" date="2025-09" db="UniProtKB">
        <authorList>
            <consortium name="Ensembl"/>
        </authorList>
    </citation>
    <scope>IDENTIFICATION</scope>
</reference>
<accession>A0A674BTQ0</accession>
<dbReference type="GO" id="GO:0003824">
    <property type="term" value="F:catalytic activity"/>
    <property type="evidence" value="ECO:0007669"/>
    <property type="project" value="InterPro"/>
</dbReference>
<dbReference type="SUPFAM" id="SSF56219">
    <property type="entry name" value="DNase I-like"/>
    <property type="match status" value="1"/>
</dbReference>
<dbReference type="InterPro" id="IPR005135">
    <property type="entry name" value="Endo/exonuclease/phosphatase"/>
</dbReference>
<keyword evidence="4" id="KW-1185">Reference proteome</keyword>
<dbReference type="InterPro" id="IPR043502">
    <property type="entry name" value="DNA/RNA_pol_sf"/>
</dbReference>
<dbReference type="CDD" id="cd01650">
    <property type="entry name" value="RT_nLTR_like"/>
    <property type="match status" value="1"/>
</dbReference>
<dbReference type="GeneTree" id="ENSGT01040000240375"/>
<protein>
    <recommendedName>
        <fullName evidence="2">Reverse transcriptase domain-containing protein</fullName>
    </recommendedName>
</protein>
<evidence type="ECO:0000259" key="2">
    <source>
        <dbReference type="PROSITE" id="PS50878"/>
    </source>
</evidence>
<dbReference type="PANTHER" id="PTHR33332">
    <property type="entry name" value="REVERSE TRANSCRIPTASE DOMAIN-CONTAINING PROTEIN"/>
    <property type="match status" value="1"/>
</dbReference>
<dbReference type="InParanoid" id="A0A674BTQ0"/>
<dbReference type="Proteomes" id="UP000472277">
    <property type="component" value="Unassembled WGS sequence"/>
</dbReference>
<dbReference type="AlphaFoldDB" id="A0A674BTQ0"/>
<dbReference type="InterPro" id="IPR000477">
    <property type="entry name" value="RT_dom"/>
</dbReference>
<dbReference type="PROSITE" id="PS50878">
    <property type="entry name" value="RT_POL"/>
    <property type="match status" value="1"/>
</dbReference>
<feature type="region of interest" description="Disordered" evidence="1">
    <location>
        <begin position="849"/>
        <end position="874"/>
    </location>
</feature>
<dbReference type="InterPro" id="IPR036691">
    <property type="entry name" value="Endo/exonu/phosph_ase_sf"/>
</dbReference>
<proteinExistence type="predicted"/>
<name>A0A674BTQ0_SALTR</name>
<dbReference type="Pfam" id="PF00078">
    <property type="entry name" value="RVT_1"/>
    <property type="match status" value="1"/>
</dbReference>